<dbReference type="EMBL" id="JABBWE010000140">
    <property type="protein sequence ID" value="KAG1784522.1"/>
    <property type="molecule type" value="Genomic_DNA"/>
</dbReference>
<dbReference type="GeneID" id="64594816"/>
<protein>
    <submittedName>
        <fullName evidence="1">Uncharacterized protein</fullName>
    </submittedName>
</protein>
<dbReference type="Gene3D" id="3.60.130.30">
    <property type="match status" value="1"/>
</dbReference>
<reference evidence="1" key="1">
    <citation type="journal article" date="2020" name="New Phytol.">
        <title>Comparative genomics reveals dynamic genome evolution in host specialist ectomycorrhizal fungi.</title>
        <authorList>
            <person name="Lofgren L.A."/>
            <person name="Nguyen N.H."/>
            <person name="Vilgalys R."/>
            <person name="Ruytinx J."/>
            <person name="Liao H.L."/>
            <person name="Branco S."/>
            <person name="Kuo A."/>
            <person name="LaButti K."/>
            <person name="Lipzen A."/>
            <person name="Andreopoulos W."/>
            <person name="Pangilinan J."/>
            <person name="Riley R."/>
            <person name="Hundley H."/>
            <person name="Na H."/>
            <person name="Barry K."/>
            <person name="Grigoriev I.V."/>
            <person name="Stajich J.E."/>
            <person name="Kennedy P.G."/>
        </authorList>
    </citation>
    <scope>NUCLEOTIDE SEQUENCE</scope>
    <source>
        <strain evidence="1">S12</strain>
    </source>
</reference>
<dbReference type="RefSeq" id="XP_041152007.1">
    <property type="nucleotide sequence ID" value="XM_041301052.1"/>
</dbReference>
<accession>A0A9P7A8S9</accession>
<organism evidence="1 2">
    <name type="scientific">Suillus plorans</name>
    <dbReference type="NCBI Taxonomy" id="116603"/>
    <lineage>
        <taxon>Eukaryota</taxon>
        <taxon>Fungi</taxon>
        <taxon>Dikarya</taxon>
        <taxon>Basidiomycota</taxon>
        <taxon>Agaricomycotina</taxon>
        <taxon>Agaricomycetes</taxon>
        <taxon>Agaricomycetidae</taxon>
        <taxon>Boletales</taxon>
        <taxon>Suillineae</taxon>
        <taxon>Suillaceae</taxon>
        <taxon>Suillus</taxon>
    </lineage>
</organism>
<dbReference type="AlphaFoldDB" id="A0A9P7A8S9"/>
<sequence length="386" mass="43666">MSDIPPEWSSCWDHVFHRLNKFHPLPEIPADWALHTVNLASEWVEQQYMAHLAGRPLIPPPPELDVPTILACSQLAFLLAEAYRNPSMNDTHERSLLARFPPAERMLLTHPSVVLDSGYRIIIWYIPEALHGYIQSDMYTATLRMSHHLRKSVTRGAGQWRTNGANFHATNGADVTPGCINIAPCWFQQGRECQGTPPENTRDGFMPEVSATLKGERGMSMIFEMQRPGLLASAAMRVMPTAILGFRLNPHQTQSLGRFLGVGRHVPKPQALGVHLHRSRRFDILTSIGSYRQAVMHLINLGIDIAYDPGVMVGYSGRLIRHGVRVDEGDRIVWAWFVRDSVHNYARTPRLEYAKYNPLDLAMYEHVKYNQADFVRYGTLGLTCPA</sequence>
<evidence type="ECO:0000313" key="1">
    <source>
        <dbReference type="EMBL" id="KAG1784522.1"/>
    </source>
</evidence>
<comment type="caution">
    <text evidence="1">The sequence shown here is derived from an EMBL/GenBank/DDBJ whole genome shotgun (WGS) entry which is preliminary data.</text>
</comment>
<dbReference type="OrthoDB" id="2660627at2759"/>
<keyword evidence="2" id="KW-1185">Reference proteome</keyword>
<proteinExistence type="predicted"/>
<name>A0A9P7A8S9_9AGAM</name>
<dbReference type="Proteomes" id="UP000719766">
    <property type="component" value="Unassembled WGS sequence"/>
</dbReference>
<gene>
    <name evidence="1" type="ORF">HD556DRAFT_1314999</name>
</gene>
<evidence type="ECO:0000313" key="2">
    <source>
        <dbReference type="Proteomes" id="UP000719766"/>
    </source>
</evidence>